<dbReference type="OrthoDB" id="33315at2"/>
<evidence type="ECO:0000259" key="1">
    <source>
        <dbReference type="Pfam" id="PF21814"/>
    </source>
</evidence>
<accession>A0A1I4RF82</accession>
<feature type="domain" description="DUF6883" evidence="1">
    <location>
        <begin position="10"/>
        <end position="112"/>
    </location>
</feature>
<dbReference type="Proteomes" id="UP000199048">
    <property type="component" value="Unassembled WGS sequence"/>
</dbReference>
<evidence type="ECO:0000313" key="2">
    <source>
        <dbReference type="EMBL" id="SFM50696.1"/>
    </source>
</evidence>
<dbReference type="EMBL" id="FOTK01000035">
    <property type="protein sequence ID" value="SFM50696.1"/>
    <property type="molecule type" value="Genomic_DNA"/>
</dbReference>
<evidence type="ECO:0000313" key="3">
    <source>
        <dbReference type="Proteomes" id="UP000199048"/>
    </source>
</evidence>
<proteinExistence type="predicted"/>
<sequence>MTDPDAWPSRFHVTPAKVTAYLLNPSHRDGAAKCRFLAAFGFTPGDPDALMEALLDHARRPNFRGFLPGYRAIKLYFEGPFAARAGVDPQVRTVWQVDDADPSRTARFITLKPLPRPRP</sequence>
<protein>
    <recommendedName>
        <fullName evidence="1">DUF6883 domain-containing protein</fullName>
    </recommendedName>
</protein>
<keyword evidence="3" id="KW-1185">Reference proteome</keyword>
<dbReference type="InterPro" id="IPR049250">
    <property type="entry name" value="DUF6883"/>
</dbReference>
<dbReference type="RefSeq" id="WP_092044953.1">
    <property type="nucleotide sequence ID" value="NZ_FOTK01000035.1"/>
</dbReference>
<organism evidence="2 3">
    <name type="scientific">Methylobacterium pseudosasicola</name>
    <dbReference type="NCBI Taxonomy" id="582667"/>
    <lineage>
        <taxon>Bacteria</taxon>
        <taxon>Pseudomonadati</taxon>
        <taxon>Pseudomonadota</taxon>
        <taxon>Alphaproteobacteria</taxon>
        <taxon>Hyphomicrobiales</taxon>
        <taxon>Methylobacteriaceae</taxon>
        <taxon>Methylobacterium</taxon>
    </lineage>
</organism>
<name>A0A1I4RF82_9HYPH</name>
<reference evidence="3" key="1">
    <citation type="submission" date="2016-10" db="EMBL/GenBank/DDBJ databases">
        <authorList>
            <person name="Varghese N."/>
            <person name="Submissions S."/>
        </authorList>
    </citation>
    <scope>NUCLEOTIDE SEQUENCE [LARGE SCALE GENOMIC DNA]</scope>
    <source>
        <strain evidence="3">BL36</strain>
    </source>
</reference>
<gene>
    <name evidence="2" type="ORF">SAMN05192568_103527</name>
</gene>
<dbReference type="STRING" id="582667.SAMN05192568_103527"/>
<dbReference type="Pfam" id="PF21814">
    <property type="entry name" value="DUF6883"/>
    <property type="match status" value="1"/>
</dbReference>
<dbReference type="AlphaFoldDB" id="A0A1I4RF82"/>